<dbReference type="Proteomes" id="UP000737402">
    <property type="component" value="Unassembled WGS sequence"/>
</dbReference>
<proteinExistence type="predicted"/>
<accession>A0ABS2P1I5</accession>
<organism evidence="1 2">
    <name type="scientific">Sutcliffiella tianshenii</name>
    <dbReference type="NCBI Taxonomy" id="1463404"/>
    <lineage>
        <taxon>Bacteria</taxon>
        <taxon>Bacillati</taxon>
        <taxon>Bacillota</taxon>
        <taxon>Bacilli</taxon>
        <taxon>Bacillales</taxon>
        <taxon>Bacillaceae</taxon>
        <taxon>Sutcliffiella</taxon>
    </lineage>
</organism>
<dbReference type="EMBL" id="JAFBED010000004">
    <property type="protein sequence ID" value="MBM7620588.1"/>
    <property type="molecule type" value="Genomic_DNA"/>
</dbReference>
<evidence type="ECO:0000313" key="1">
    <source>
        <dbReference type="EMBL" id="MBM7620588.1"/>
    </source>
</evidence>
<name>A0ABS2P1I5_9BACI</name>
<comment type="caution">
    <text evidence="1">The sequence shown here is derived from an EMBL/GenBank/DDBJ whole genome shotgun (WGS) entry which is preliminary data.</text>
</comment>
<sequence length="119" mass="14354">MLYNKENEEKKDVAVMFSFTQNKRLGIPLPVLEMDWDRYSKETQQEILLQWEKIRGKIPDRIKELENEINVKQEMLNNESNFERSCQLNSEIAELASVINDLWLWYRMNQHVSQDRLHA</sequence>
<keyword evidence="2" id="KW-1185">Reference proteome</keyword>
<evidence type="ECO:0000313" key="2">
    <source>
        <dbReference type="Proteomes" id="UP000737402"/>
    </source>
</evidence>
<gene>
    <name evidence="1" type="ORF">JOC95_002441</name>
</gene>
<reference evidence="1 2" key="1">
    <citation type="submission" date="2021-01" db="EMBL/GenBank/DDBJ databases">
        <title>Genomic Encyclopedia of Type Strains, Phase IV (KMG-IV): sequencing the most valuable type-strain genomes for metagenomic binning, comparative biology and taxonomic classification.</title>
        <authorList>
            <person name="Goeker M."/>
        </authorList>
    </citation>
    <scope>NUCLEOTIDE SEQUENCE [LARGE SCALE GENOMIC DNA]</scope>
    <source>
        <strain evidence="1 2">DSM 25879</strain>
    </source>
</reference>
<protein>
    <submittedName>
        <fullName evidence="1">Uncharacterized protein</fullName>
    </submittedName>
</protein>